<evidence type="ECO:0008006" key="3">
    <source>
        <dbReference type="Google" id="ProtNLM"/>
    </source>
</evidence>
<comment type="caution">
    <text evidence="1">The sequence shown here is derived from an EMBL/GenBank/DDBJ whole genome shotgun (WGS) entry which is preliminary data.</text>
</comment>
<accession>A0A0F3ITG6</accession>
<dbReference type="EMBL" id="LAJY01000202">
    <property type="protein sequence ID" value="KJV09843.1"/>
    <property type="molecule type" value="Genomic_DNA"/>
</dbReference>
<dbReference type="AlphaFoldDB" id="A0A0F3ITG6"/>
<sequence>MMAIRAGLIVQTEFLRLVLRQLLRRQVGVEIVGEGAALADAARLAAANLLIVEQSLCPRALEVLALLGQHPAAQIILVGTGETLPPLAGVPAERIFFLPAGSAASAIDPSSLTERLDGLLRSHRAALPP</sequence>
<evidence type="ECO:0000313" key="2">
    <source>
        <dbReference type="Proteomes" id="UP000033774"/>
    </source>
</evidence>
<feature type="non-terminal residue" evidence="1">
    <location>
        <position position="129"/>
    </location>
</feature>
<keyword evidence="2" id="KW-1185">Reference proteome</keyword>
<name>A0A0F3ITG6_9PROT</name>
<dbReference type="RefSeq" id="WP_045775531.1">
    <property type="nucleotide sequence ID" value="NZ_LAJY01000202.1"/>
</dbReference>
<protein>
    <recommendedName>
        <fullName evidence="3">Response regulatory domain-containing protein</fullName>
    </recommendedName>
</protein>
<reference evidence="1 2" key="1">
    <citation type="submission" date="2015-03" db="EMBL/GenBank/DDBJ databases">
        <title>Draft genome sequence of Elstera litoralis.</title>
        <authorList>
            <person name="Rahalkar M.C."/>
            <person name="Dhakephalkar P.K."/>
            <person name="Pore S.D."/>
            <person name="Arora P."/>
            <person name="Kapse N.G."/>
            <person name="Pandit P.S."/>
        </authorList>
    </citation>
    <scope>NUCLEOTIDE SEQUENCE [LARGE SCALE GENOMIC DNA]</scope>
    <source>
        <strain evidence="1 2">Dia-1</strain>
    </source>
</reference>
<gene>
    <name evidence="1" type="ORF">VZ95_08855</name>
</gene>
<proteinExistence type="predicted"/>
<organism evidence="1 2">
    <name type="scientific">Elstera litoralis</name>
    <dbReference type="NCBI Taxonomy" id="552518"/>
    <lineage>
        <taxon>Bacteria</taxon>
        <taxon>Pseudomonadati</taxon>
        <taxon>Pseudomonadota</taxon>
        <taxon>Alphaproteobacteria</taxon>
        <taxon>Rhodospirillales</taxon>
        <taxon>Rhodospirillaceae</taxon>
        <taxon>Elstera</taxon>
    </lineage>
</organism>
<evidence type="ECO:0000313" key="1">
    <source>
        <dbReference type="EMBL" id="KJV09843.1"/>
    </source>
</evidence>
<dbReference type="Proteomes" id="UP000033774">
    <property type="component" value="Unassembled WGS sequence"/>
</dbReference>